<protein>
    <recommendedName>
        <fullName evidence="3">Protein kinase domain-containing protein</fullName>
    </recommendedName>
</protein>
<dbReference type="EMBL" id="JAQJAN010000007">
    <property type="protein sequence ID" value="KAJ5726885.1"/>
    <property type="molecule type" value="Genomic_DNA"/>
</dbReference>
<keyword evidence="2" id="KW-1185">Reference proteome</keyword>
<evidence type="ECO:0000313" key="1">
    <source>
        <dbReference type="EMBL" id="KAJ5726885.1"/>
    </source>
</evidence>
<gene>
    <name evidence="1" type="ORF">N7493_005912</name>
</gene>
<dbReference type="AlphaFoldDB" id="A0AAD6MVV9"/>
<sequence>MQPEKLFYFNGVPIHAESVKRLHPRRQVYRLVLRSNQDLCGLPTVVILKKTKEEWESEFQQEIEVYEKFKSLQGSVVLIFFGQATFDDSPAIVISEVIGTNLLNFARSMIPISEDELRSKLEKPMHAIHSLGAEYLDQRLDNFILCDTGEIMVVDLGQVDFPPDLDEWKKGVNYGGVGSLLYLFYQFRERKMLSASGQCTPHPAVALYLGIDTGVDPF</sequence>
<name>A0AAD6MVV9_9EURO</name>
<evidence type="ECO:0000313" key="2">
    <source>
        <dbReference type="Proteomes" id="UP001215712"/>
    </source>
</evidence>
<dbReference type="SUPFAM" id="SSF56112">
    <property type="entry name" value="Protein kinase-like (PK-like)"/>
    <property type="match status" value="1"/>
</dbReference>
<reference evidence="1" key="2">
    <citation type="submission" date="2023-01" db="EMBL/GenBank/DDBJ databases">
        <authorList>
            <person name="Petersen C."/>
        </authorList>
    </citation>
    <scope>NUCLEOTIDE SEQUENCE</scope>
    <source>
        <strain evidence="1">IBT 17514</strain>
    </source>
</reference>
<organism evidence="1 2">
    <name type="scientific">Penicillium malachiteum</name>
    <dbReference type="NCBI Taxonomy" id="1324776"/>
    <lineage>
        <taxon>Eukaryota</taxon>
        <taxon>Fungi</taxon>
        <taxon>Dikarya</taxon>
        <taxon>Ascomycota</taxon>
        <taxon>Pezizomycotina</taxon>
        <taxon>Eurotiomycetes</taxon>
        <taxon>Eurotiomycetidae</taxon>
        <taxon>Eurotiales</taxon>
        <taxon>Aspergillaceae</taxon>
        <taxon>Penicillium</taxon>
    </lineage>
</organism>
<reference evidence="1" key="1">
    <citation type="journal article" date="2023" name="IMA Fungus">
        <title>Comparative genomic study of the Penicillium genus elucidates a diverse pangenome and 15 lateral gene transfer events.</title>
        <authorList>
            <person name="Petersen C."/>
            <person name="Sorensen T."/>
            <person name="Nielsen M.R."/>
            <person name="Sondergaard T.E."/>
            <person name="Sorensen J.L."/>
            <person name="Fitzpatrick D.A."/>
            <person name="Frisvad J.C."/>
            <person name="Nielsen K.L."/>
        </authorList>
    </citation>
    <scope>NUCLEOTIDE SEQUENCE</scope>
    <source>
        <strain evidence="1">IBT 17514</strain>
    </source>
</reference>
<comment type="caution">
    <text evidence="1">The sequence shown here is derived from an EMBL/GenBank/DDBJ whole genome shotgun (WGS) entry which is preliminary data.</text>
</comment>
<dbReference type="InterPro" id="IPR011009">
    <property type="entry name" value="Kinase-like_dom_sf"/>
</dbReference>
<dbReference type="Proteomes" id="UP001215712">
    <property type="component" value="Unassembled WGS sequence"/>
</dbReference>
<proteinExistence type="predicted"/>
<accession>A0AAD6MVV9</accession>
<evidence type="ECO:0008006" key="3">
    <source>
        <dbReference type="Google" id="ProtNLM"/>
    </source>
</evidence>